<evidence type="ECO:0000313" key="1">
    <source>
        <dbReference type="EMBL" id="KAF2667190.1"/>
    </source>
</evidence>
<accession>A0A6A6U5K1</accession>
<dbReference type="AlphaFoldDB" id="A0A6A6U5K1"/>
<gene>
    <name evidence="1" type="ORF">BT63DRAFT_427589</name>
</gene>
<name>A0A6A6U5K1_9PEZI</name>
<protein>
    <submittedName>
        <fullName evidence="1">Uncharacterized protein</fullName>
    </submittedName>
</protein>
<keyword evidence="2" id="KW-1185">Reference proteome</keyword>
<dbReference type="OrthoDB" id="5273928at2759"/>
<reference evidence="1" key="1">
    <citation type="journal article" date="2020" name="Stud. Mycol.">
        <title>101 Dothideomycetes genomes: a test case for predicting lifestyles and emergence of pathogens.</title>
        <authorList>
            <person name="Haridas S."/>
            <person name="Albert R."/>
            <person name="Binder M."/>
            <person name="Bloem J."/>
            <person name="Labutti K."/>
            <person name="Salamov A."/>
            <person name="Andreopoulos B."/>
            <person name="Baker S."/>
            <person name="Barry K."/>
            <person name="Bills G."/>
            <person name="Bluhm B."/>
            <person name="Cannon C."/>
            <person name="Castanera R."/>
            <person name="Culley D."/>
            <person name="Daum C."/>
            <person name="Ezra D."/>
            <person name="Gonzalez J."/>
            <person name="Henrissat B."/>
            <person name="Kuo A."/>
            <person name="Liang C."/>
            <person name="Lipzen A."/>
            <person name="Lutzoni F."/>
            <person name="Magnuson J."/>
            <person name="Mondo S."/>
            <person name="Nolan M."/>
            <person name="Ohm R."/>
            <person name="Pangilinan J."/>
            <person name="Park H.-J."/>
            <person name="Ramirez L."/>
            <person name="Alfaro M."/>
            <person name="Sun H."/>
            <person name="Tritt A."/>
            <person name="Yoshinaga Y."/>
            <person name="Zwiers L.-H."/>
            <person name="Turgeon B."/>
            <person name="Goodwin S."/>
            <person name="Spatafora J."/>
            <person name="Crous P."/>
            <person name="Grigoriev I."/>
        </authorList>
    </citation>
    <scope>NUCLEOTIDE SEQUENCE</scope>
    <source>
        <strain evidence="1">CBS 115976</strain>
    </source>
</reference>
<proteinExistence type="predicted"/>
<evidence type="ECO:0000313" key="2">
    <source>
        <dbReference type="Proteomes" id="UP000799302"/>
    </source>
</evidence>
<sequence length="374" mass="42774">MDKVKLKHFAKSSDNEKAYRWVTATRGSTIYFSQEKHENGAASLGQMAFRVLLQNLDMIDAESLRDVPWTIGLKLWKEISKNQLDSIRTWQTFVTAYRDEIVQDRIADLMSYRSSSKVFGGKEIALTPFLEVIQAPKFEWINLVTLASPVLLREQWMSISKLSNLGGLYVYGPVEMYTLDDTVVRAWFNAARDSGAFSALKILLLQSQDRLTLGTLEYFQAFPALRVVLLTGARLNTKGIEDIIQDTRWTWMNKSSLCLEIYQKWHSGSKVFHHDARLRDVYNLVHRKDLGADKCPQSPQLNIKGGIEPSSNLWKRQDQLWFELKPAAECTAKVVTQKRLAVRSEIDSKRLKMRSGAQRSMSDLFGELGGSQKR</sequence>
<dbReference type="EMBL" id="MU004238">
    <property type="protein sequence ID" value="KAF2667190.1"/>
    <property type="molecule type" value="Genomic_DNA"/>
</dbReference>
<organism evidence="1 2">
    <name type="scientific">Microthyrium microscopicum</name>
    <dbReference type="NCBI Taxonomy" id="703497"/>
    <lineage>
        <taxon>Eukaryota</taxon>
        <taxon>Fungi</taxon>
        <taxon>Dikarya</taxon>
        <taxon>Ascomycota</taxon>
        <taxon>Pezizomycotina</taxon>
        <taxon>Dothideomycetes</taxon>
        <taxon>Dothideomycetes incertae sedis</taxon>
        <taxon>Microthyriales</taxon>
        <taxon>Microthyriaceae</taxon>
        <taxon>Microthyrium</taxon>
    </lineage>
</organism>
<dbReference type="Proteomes" id="UP000799302">
    <property type="component" value="Unassembled WGS sequence"/>
</dbReference>